<evidence type="ECO:0000256" key="5">
    <source>
        <dbReference type="ARBA" id="ARBA00022679"/>
    </source>
</evidence>
<dbReference type="EMBL" id="BT122841">
    <property type="protein sequence ID" value="ADE76190.1"/>
    <property type="molecule type" value="mRNA"/>
</dbReference>
<keyword evidence="5" id="KW-0808">Transferase</keyword>
<keyword evidence="7" id="KW-0012">Acyltransferase</keyword>
<comment type="pathway">
    <text evidence="3">Glycerolipid metabolism; triacylglycerol biosynthesis.</text>
</comment>
<dbReference type="GO" id="GO:0004144">
    <property type="term" value="F:diacylglycerol O-acyltransferase activity"/>
    <property type="evidence" value="ECO:0007669"/>
    <property type="project" value="UniProtKB-EC"/>
</dbReference>
<evidence type="ECO:0000256" key="6">
    <source>
        <dbReference type="ARBA" id="ARBA00022824"/>
    </source>
</evidence>
<evidence type="ECO:0000256" key="10">
    <source>
        <dbReference type="ARBA" id="ARBA00048109"/>
    </source>
</evidence>
<comment type="subcellular location">
    <subcellularLocation>
        <location evidence="1">Cell membrane</location>
        <topology evidence="1">Single-pass membrane protein</topology>
    </subcellularLocation>
    <subcellularLocation>
        <location evidence="2">Endoplasmic reticulum</location>
    </subcellularLocation>
</comment>
<dbReference type="UniPathway" id="UPA00282"/>
<sequence>MDLKSRMNLGIDDREMEGQGQGQPVNPISQAMSSSLLSLCVNVVFEFEEAITDISRCTKVITDAALPRNPLLSCIMKEDDLGVLRWQKTTVNTKNHTFIVEFPIGQDSYDACVDEYISKLAHRPLDHSRPLWELHFLNYKTNKAKATMVFRFHHALGDGISFMSTLFCVARRVDNPDLPPTFPTAKTSIQSSHSGSTLLARFFQRLWYMMLVLWYTLVDVISSSLRMTGWIGDSQMPIRGHPGVKNMPVALSSATFLLEDIKQIKNSVGGTVNDAITGIIFHGIQRYLQIRLSADAEHSLRDAYEKRFEMPEEAVIKQMKNLRLTALCLINMRGLAGVQNIDEMFKPKAEAPWGNHFGIFPVRVPILGMLESPLEFVRRAKSKMDRHKISLGAFVDAKIMTYLGWLKGPQAVSRYLYSTIANSTIAISNMIGPMEMVAIDGNPIKSFSFFVSGAPQSLDLFIVSYTGVVVLQVYAQKAYVDANMLSKCFMEACEEIKKATLKKV</sequence>
<feature type="region of interest" description="Disordered" evidence="11">
    <location>
        <begin position="1"/>
        <end position="23"/>
    </location>
</feature>
<evidence type="ECO:0000256" key="2">
    <source>
        <dbReference type="ARBA" id="ARBA00004240"/>
    </source>
</evidence>
<comment type="similarity">
    <text evidence="8">In the N-terminal section; belongs to the long-chain O-acyltransferase family.</text>
</comment>
<dbReference type="GO" id="GO:0042617">
    <property type="term" value="P:paclitaxel biosynthetic process"/>
    <property type="evidence" value="ECO:0007669"/>
    <property type="project" value="UniProtKB-UniPathway"/>
</dbReference>
<dbReference type="AlphaFoldDB" id="D5A9H1"/>
<evidence type="ECO:0000256" key="8">
    <source>
        <dbReference type="ARBA" id="ARBA00024360"/>
    </source>
</evidence>
<dbReference type="GO" id="GO:0047196">
    <property type="term" value="F:long-chain-alcohol O-fatty-acyltransferase activity"/>
    <property type="evidence" value="ECO:0007669"/>
    <property type="project" value="UniProtKB-EC"/>
</dbReference>
<evidence type="ECO:0000256" key="9">
    <source>
        <dbReference type="ARBA" id="ARBA00047604"/>
    </source>
</evidence>
<feature type="domain" description="O-acyltransferase WSD1-like N-terminal" evidence="12">
    <location>
        <begin position="113"/>
        <end position="275"/>
    </location>
</feature>
<dbReference type="SUPFAM" id="SSF52777">
    <property type="entry name" value="CoA-dependent acyltransferases"/>
    <property type="match status" value="1"/>
</dbReference>
<dbReference type="InterPro" id="IPR009721">
    <property type="entry name" value="O-acyltransferase_WSD1_C"/>
</dbReference>
<dbReference type="UniPathway" id="UPA00842"/>
<dbReference type="Gene3D" id="3.30.559.10">
    <property type="entry name" value="Chloramphenicol acetyltransferase-like domain"/>
    <property type="match status" value="1"/>
</dbReference>
<dbReference type="InterPro" id="IPR045034">
    <property type="entry name" value="O-acyltransferase_WSD1-like"/>
</dbReference>
<evidence type="ECO:0000259" key="12">
    <source>
        <dbReference type="Pfam" id="PF03007"/>
    </source>
</evidence>
<dbReference type="PANTHER" id="PTHR31650">
    <property type="entry name" value="O-ACYLTRANSFERASE (WSD1-LIKE) FAMILY PROTEIN"/>
    <property type="match status" value="1"/>
</dbReference>
<evidence type="ECO:0000256" key="1">
    <source>
        <dbReference type="ARBA" id="ARBA00004162"/>
    </source>
</evidence>
<dbReference type="InterPro" id="IPR023213">
    <property type="entry name" value="CAT-like_dom_sf"/>
</dbReference>
<evidence type="ECO:0000256" key="3">
    <source>
        <dbReference type="ARBA" id="ARBA00004771"/>
    </source>
</evidence>
<dbReference type="GO" id="GO:0019432">
    <property type="term" value="P:triglyceride biosynthetic process"/>
    <property type="evidence" value="ECO:0007669"/>
    <property type="project" value="UniProtKB-UniPathway"/>
</dbReference>
<comment type="catalytic activity">
    <reaction evidence="10">
        <text>an acyl-CoA + a 1,2-diacyl-sn-glycerol = a triacyl-sn-glycerol + CoA</text>
        <dbReference type="Rhea" id="RHEA:10868"/>
        <dbReference type="ChEBI" id="CHEBI:17815"/>
        <dbReference type="ChEBI" id="CHEBI:57287"/>
        <dbReference type="ChEBI" id="CHEBI:58342"/>
        <dbReference type="ChEBI" id="CHEBI:64615"/>
        <dbReference type="EC" id="2.3.1.20"/>
    </reaction>
</comment>
<protein>
    <submittedName>
        <fullName evidence="14">Uncharacterized protein</fullName>
    </submittedName>
</protein>
<evidence type="ECO:0000313" key="14">
    <source>
        <dbReference type="EMBL" id="ADE76190.1"/>
    </source>
</evidence>
<evidence type="ECO:0000256" key="11">
    <source>
        <dbReference type="SAM" id="MobiDB-lite"/>
    </source>
</evidence>
<evidence type="ECO:0000259" key="13">
    <source>
        <dbReference type="Pfam" id="PF06974"/>
    </source>
</evidence>
<reference evidence="14" key="1">
    <citation type="submission" date="2010-04" db="EMBL/GenBank/DDBJ databases">
        <authorList>
            <person name="Reid K.E."/>
            <person name="Liao N."/>
            <person name="Chan S."/>
            <person name="Docking R."/>
            <person name="Taylor G."/>
            <person name="Moore R."/>
            <person name="Mayo M."/>
            <person name="Munro S."/>
            <person name="King J."/>
            <person name="Yanchuk A."/>
            <person name="Holt R."/>
            <person name="Jones S."/>
            <person name="Marra M."/>
            <person name="Ritland C.E."/>
            <person name="Ritland K."/>
            <person name="Bohlmann J."/>
        </authorList>
    </citation>
    <scope>NUCLEOTIDE SEQUENCE</scope>
    <source>
        <tissue evidence="14">Bud</tissue>
    </source>
</reference>
<feature type="domain" description="O-acyltransferase WSD1 C-terminal" evidence="13">
    <location>
        <begin position="353"/>
        <end position="497"/>
    </location>
</feature>
<comment type="catalytic activity">
    <reaction evidence="9">
        <text>a long chain fatty alcohol + a fatty acyl-CoA = a long-chain alcohol wax ester + CoA</text>
        <dbReference type="Rhea" id="RHEA:38443"/>
        <dbReference type="ChEBI" id="CHEBI:17135"/>
        <dbReference type="ChEBI" id="CHEBI:57287"/>
        <dbReference type="ChEBI" id="CHEBI:77636"/>
        <dbReference type="ChEBI" id="CHEBI:235323"/>
        <dbReference type="EC" id="2.3.1.75"/>
    </reaction>
</comment>
<dbReference type="InterPro" id="IPR004255">
    <property type="entry name" value="O-acyltransferase_WSD1_N"/>
</dbReference>
<keyword evidence="6" id="KW-0256">Endoplasmic reticulum</keyword>
<dbReference type="GO" id="GO:0005789">
    <property type="term" value="C:endoplasmic reticulum membrane"/>
    <property type="evidence" value="ECO:0007669"/>
    <property type="project" value="UniProtKB-SubCell"/>
</dbReference>
<dbReference type="PANTHER" id="PTHR31650:SF34">
    <property type="entry name" value="O-ACYLTRANSFERASE WSD1-LIKE ISOFORM X1"/>
    <property type="match status" value="1"/>
</dbReference>
<comment type="pathway">
    <text evidence="4">Lipid metabolism.</text>
</comment>
<feature type="compositionally biased region" description="Basic and acidic residues" evidence="11">
    <location>
        <begin position="1"/>
        <end position="17"/>
    </location>
</feature>
<accession>D5A9H1</accession>
<dbReference type="Pfam" id="PF06974">
    <property type="entry name" value="WS_DGAT_C"/>
    <property type="match status" value="1"/>
</dbReference>
<name>D5A9H1_PICSI</name>
<proteinExistence type="evidence at transcript level"/>
<evidence type="ECO:0000256" key="7">
    <source>
        <dbReference type="ARBA" id="ARBA00023315"/>
    </source>
</evidence>
<dbReference type="GO" id="GO:0005886">
    <property type="term" value="C:plasma membrane"/>
    <property type="evidence" value="ECO:0007669"/>
    <property type="project" value="UniProtKB-SubCell"/>
</dbReference>
<evidence type="ECO:0000256" key="4">
    <source>
        <dbReference type="ARBA" id="ARBA00005189"/>
    </source>
</evidence>
<dbReference type="Pfam" id="PF03007">
    <property type="entry name" value="WS_DGAT_cat"/>
    <property type="match status" value="1"/>
</dbReference>
<organism evidence="14">
    <name type="scientific">Picea sitchensis</name>
    <name type="common">Sitka spruce</name>
    <name type="synonym">Pinus sitchensis</name>
    <dbReference type="NCBI Taxonomy" id="3332"/>
    <lineage>
        <taxon>Eukaryota</taxon>
        <taxon>Viridiplantae</taxon>
        <taxon>Streptophyta</taxon>
        <taxon>Embryophyta</taxon>
        <taxon>Tracheophyta</taxon>
        <taxon>Spermatophyta</taxon>
        <taxon>Pinopsida</taxon>
        <taxon>Pinidae</taxon>
        <taxon>Conifers I</taxon>
        <taxon>Pinales</taxon>
        <taxon>Pinaceae</taxon>
        <taxon>Picea</taxon>
    </lineage>
</organism>